<gene>
    <name evidence="1" type="ORF">PDM28_19130</name>
</gene>
<dbReference type="EMBL" id="CP115543">
    <property type="protein sequence ID" value="WNH48733.1"/>
    <property type="molecule type" value="Genomic_DNA"/>
</dbReference>
<name>A0ABY9YCX7_9GAMM</name>
<accession>A0ABY9YCX7</accession>
<reference evidence="1 2" key="1">
    <citation type="submission" date="2022-12" db="EMBL/GenBank/DDBJ databases">
        <title>Two new species, Stenotrophomonas aracearum and Stenotrophomonas oahuensis, isolated from Anthurium (Araceae family) in Hawaii.</title>
        <authorList>
            <person name="Chunag S.C."/>
            <person name="Dobhal S."/>
            <person name="Alvarez A."/>
            <person name="Arif M."/>
        </authorList>
    </citation>
    <scope>NUCLEOTIDE SEQUENCE [LARGE SCALE GENOMIC DNA]</scope>
    <source>
        <strain evidence="1 2">A5588</strain>
    </source>
</reference>
<dbReference type="RefSeq" id="WP_311183270.1">
    <property type="nucleotide sequence ID" value="NZ_CP115543.1"/>
</dbReference>
<keyword evidence="2" id="KW-1185">Reference proteome</keyword>
<sequence length="140" mass="15455">MSYDVMVFDPAVAPREVEAFLQWYDAQTEWNEKHEYDDAAVSVAALQAFFAELAEDFPPMDGPLSDDEDDRPQVTDYSIGTRVIYASFDDEVAEDAHGQVQILANKHQVGFFDVSGDGAIVYPDGTVLVPGEVEEGDEDA</sequence>
<proteinExistence type="predicted"/>
<evidence type="ECO:0000313" key="1">
    <source>
        <dbReference type="EMBL" id="WNH48733.1"/>
    </source>
</evidence>
<protein>
    <submittedName>
        <fullName evidence="1">Uncharacterized protein</fullName>
    </submittedName>
</protein>
<evidence type="ECO:0000313" key="2">
    <source>
        <dbReference type="Proteomes" id="UP001305421"/>
    </source>
</evidence>
<dbReference type="Proteomes" id="UP001305421">
    <property type="component" value="Chromosome"/>
</dbReference>
<organism evidence="1 2">
    <name type="scientific">Stenotrophomonas aracearum</name>
    <dbReference type="NCBI Taxonomy" id="3003272"/>
    <lineage>
        <taxon>Bacteria</taxon>
        <taxon>Pseudomonadati</taxon>
        <taxon>Pseudomonadota</taxon>
        <taxon>Gammaproteobacteria</taxon>
        <taxon>Lysobacterales</taxon>
        <taxon>Lysobacteraceae</taxon>
        <taxon>Stenotrophomonas</taxon>
    </lineage>
</organism>